<feature type="domain" description="GDP/GTP exchange factor Sec2 N-terminal" evidence="5">
    <location>
        <begin position="165"/>
        <end position="281"/>
    </location>
</feature>
<dbReference type="EMBL" id="WVUK01000065">
    <property type="protein sequence ID" value="KAF7488907.1"/>
    <property type="molecule type" value="Genomic_DNA"/>
</dbReference>
<reference evidence="6" key="3">
    <citation type="submission" date="2020-01" db="EMBL/GenBank/DDBJ databases">
        <authorList>
            <person name="Korhonen P.K.K."/>
            <person name="Guangxu M.G."/>
            <person name="Wang T.W."/>
            <person name="Stroehlein A.J.S."/>
            <person name="Young N.D."/>
            <person name="Ang C.-S.A."/>
            <person name="Fernando D.W.F."/>
            <person name="Lu H.L."/>
            <person name="Taylor S.T."/>
            <person name="Ehtesham M.E.M."/>
            <person name="Najaraj S.H.N."/>
            <person name="Harsha G.H.G."/>
            <person name="Madugundu A.M."/>
            <person name="Renuse S.R."/>
            <person name="Holt D.H."/>
            <person name="Pandey A.P."/>
            <person name="Papenfuss A.P."/>
            <person name="Gasser R.B.G."/>
            <person name="Fischer K.F."/>
        </authorList>
    </citation>
    <scope>NUCLEOTIDE SEQUENCE</scope>
    <source>
        <strain evidence="6">SSS_KF_BRIS2020</strain>
    </source>
</reference>
<feature type="coiled-coil region" evidence="3">
    <location>
        <begin position="245"/>
        <end position="279"/>
    </location>
</feature>
<dbReference type="GO" id="GO:0005085">
    <property type="term" value="F:guanyl-nucleotide exchange factor activity"/>
    <property type="evidence" value="ECO:0007669"/>
    <property type="project" value="InterPro"/>
</dbReference>
<dbReference type="CDD" id="cd21044">
    <property type="entry name" value="Rab11BD_RAB3IP_like"/>
    <property type="match status" value="1"/>
</dbReference>
<keyword evidence="9" id="KW-1185">Reference proteome</keyword>
<protein>
    <submittedName>
        <fullName evidence="6">Guanine nucleotide exchange factor for Rab-3A</fullName>
    </submittedName>
</protein>
<dbReference type="Pfam" id="PF25555">
    <property type="entry name" value="RAB3A-like_C"/>
    <property type="match status" value="1"/>
</dbReference>
<dbReference type="Pfam" id="PF06428">
    <property type="entry name" value="Sec2p"/>
    <property type="match status" value="1"/>
</dbReference>
<evidence type="ECO:0000259" key="5">
    <source>
        <dbReference type="Pfam" id="PF06428"/>
    </source>
</evidence>
<accession>A0A132A7I7</accession>
<comment type="similarity">
    <text evidence="2">Belongs to the SEC2 family.</text>
</comment>
<reference evidence="8" key="4">
    <citation type="submission" date="2022-06" db="UniProtKB">
        <authorList>
            <consortium name="EnsemblMetazoa"/>
        </authorList>
    </citation>
    <scope>IDENTIFICATION</scope>
</reference>
<dbReference type="SUPFAM" id="SSF144284">
    <property type="entry name" value="Sec2 N-terminal region"/>
    <property type="match status" value="1"/>
</dbReference>
<dbReference type="Proteomes" id="UP000070412">
    <property type="component" value="Unassembled WGS sequence"/>
</dbReference>
<evidence type="ECO:0000313" key="9">
    <source>
        <dbReference type="Proteomes" id="UP000070412"/>
    </source>
</evidence>
<name>A0A132A7I7_SARSC</name>
<dbReference type="EMBL" id="JXLN01011123">
    <property type="protein sequence ID" value="KPM06887.1"/>
    <property type="molecule type" value="Genomic_DNA"/>
</dbReference>
<sequence>MESTAIDEAQNNGCINNAITIIESIEINDVSDSDDVVDDRNNDQADSLKSSQYHTSIRSPPLPENDLENYNAQQSTDIIAKIDDAINVDHCRNDNNDSLECNVHHLNDDGEDLRTAAKQDTSVMNENKSLLKYNETIEQAKTRLSVYFDLIEKQKNQIKTDGTDQSDEHSKSLNLKERKFHNAMKDEEKIRNLIDSYTSNLISDLKSKLLIYERELSKKNEIIKNLCSIRLRVESELEDLTASLFEEANKMVEGANVQRNRIEKELLEANSKNEMLTAEVQGLKLMVITSTPSKPNVHLHPHLKKSKIKSNNTFTSSNELKIKFKSPSNYELSQNKEMIPSLSSSDRKTKASQDSDIPVSPQDSNDPIGEIDLLYFDEFKEWLKHPTLEPMDSDFMKRIYDEEIYPVFNFKNKKLTASILRSIENQTLTVEALNSDRIPFPKKCAILEVPKICHYRMRTNNNDQWHHISLLVRNRIASVCDLFCYLRYIQKGLVKSQSKDIYWDIMKRRRNIALSKLGFKPIQ</sequence>
<evidence type="ECO:0000313" key="6">
    <source>
        <dbReference type="EMBL" id="KAF7488907.1"/>
    </source>
</evidence>
<dbReference type="GO" id="GO:0070319">
    <property type="term" value="C:Golgi to plasma membrane transport vesicle"/>
    <property type="evidence" value="ECO:0007669"/>
    <property type="project" value="TreeGrafter"/>
</dbReference>
<dbReference type="PANTHER" id="PTHR14430:SF0">
    <property type="entry name" value="SEC2P DOMAIN-CONTAINING PROTEIN"/>
    <property type="match status" value="1"/>
</dbReference>
<dbReference type="GO" id="GO:0006887">
    <property type="term" value="P:exocytosis"/>
    <property type="evidence" value="ECO:0007669"/>
    <property type="project" value="TreeGrafter"/>
</dbReference>
<evidence type="ECO:0000313" key="10">
    <source>
        <dbReference type="Proteomes" id="UP000616769"/>
    </source>
</evidence>
<dbReference type="VEuPathDB" id="VectorBase:SSCA002858"/>
<gene>
    <name evidence="7" type="ORF">QR98_0053670</name>
    <name evidence="6" type="ORF">SSS_2635</name>
</gene>
<dbReference type="OrthoDB" id="5560525at2759"/>
<organism evidence="7 10">
    <name type="scientific">Sarcoptes scabiei</name>
    <name type="common">Itch mite</name>
    <name type="synonym">Acarus scabiei</name>
    <dbReference type="NCBI Taxonomy" id="52283"/>
    <lineage>
        <taxon>Eukaryota</taxon>
        <taxon>Metazoa</taxon>
        <taxon>Ecdysozoa</taxon>
        <taxon>Arthropoda</taxon>
        <taxon>Chelicerata</taxon>
        <taxon>Arachnida</taxon>
        <taxon>Acari</taxon>
        <taxon>Acariformes</taxon>
        <taxon>Sarcoptiformes</taxon>
        <taxon>Astigmata</taxon>
        <taxon>Psoroptidia</taxon>
        <taxon>Sarcoptoidea</taxon>
        <taxon>Sarcoptidae</taxon>
        <taxon>Sarcoptinae</taxon>
        <taxon>Sarcoptes</taxon>
    </lineage>
</organism>
<dbReference type="InterPro" id="IPR040351">
    <property type="entry name" value="RAB3IL/RAB3IP/Sec2"/>
</dbReference>
<evidence type="ECO:0000313" key="8">
    <source>
        <dbReference type="EnsemblMetazoa" id="KAF7488907.1"/>
    </source>
</evidence>
<dbReference type="Proteomes" id="UP000616769">
    <property type="component" value="Unassembled WGS sequence"/>
</dbReference>
<dbReference type="Gene3D" id="1.20.5.4880">
    <property type="match status" value="1"/>
</dbReference>
<dbReference type="InterPro" id="IPR009449">
    <property type="entry name" value="Sec2_N"/>
</dbReference>
<proteinExistence type="inferred from homology"/>
<evidence type="ECO:0000256" key="4">
    <source>
        <dbReference type="SAM" id="MobiDB-lite"/>
    </source>
</evidence>
<dbReference type="AlphaFoldDB" id="A0A132A7I7"/>
<evidence type="ECO:0000256" key="2">
    <source>
        <dbReference type="ARBA" id="ARBA00025794"/>
    </source>
</evidence>
<feature type="region of interest" description="Disordered" evidence="4">
    <location>
        <begin position="340"/>
        <end position="366"/>
    </location>
</feature>
<evidence type="ECO:0000256" key="3">
    <source>
        <dbReference type="SAM" id="Coils"/>
    </source>
</evidence>
<dbReference type="EnsemblMetazoa" id="SSS_2635s_mrna">
    <property type="protein sequence ID" value="KAF7488907.1"/>
    <property type="gene ID" value="SSS_2635"/>
</dbReference>
<reference evidence="9" key="2">
    <citation type="journal article" date="2020" name="PLoS Negl. Trop. Dis.">
        <title>High-quality nuclear genome for Sarcoptes scabiei-A critical resource for a neglected parasite.</title>
        <authorList>
            <person name="Korhonen P.K."/>
            <person name="Gasser R.B."/>
            <person name="Ma G."/>
            <person name="Wang T."/>
            <person name="Stroehlein A.J."/>
            <person name="Young N.D."/>
            <person name="Ang C.S."/>
            <person name="Fernando D.D."/>
            <person name="Lu H.C."/>
            <person name="Taylor S."/>
            <person name="Reynolds S.L."/>
            <person name="Mofiz E."/>
            <person name="Najaraj S.H."/>
            <person name="Gowda H."/>
            <person name="Madugundu A."/>
            <person name="Renuse S."/>
            <person name="Holt D."/>
            <person name="Pandey A."/>
            <person name="Papenfuss A.T."/>
            <person name="Fischer K."/>
        </authorList>
    </citation>
    <scope>NUCLEOTIDE SEQUENCE [LARGE SCALE GENOMIC DNA]</scope>
</reference>
<evidence type="ECO:0000256" key="1">
    <source>
        <dbReference type="ARBA" id="ARBA00023054"/>
    </source>
</evidence>
<feature type="region of interest" description="Disordered" evidence="4">
    <location>
        <begin position="33"/>
        <end position="64"/>
    </location>
</feature>
<reference evidence="7 10" key="1">
    <citation type="journal article" date="2015" name="Parasit. Vectors">
        <title>Draft genome of the scabies mite.</title>
        <authorList>
            <person name="Rider S.D.Jr."/>
            <person name="Morgan M.S."/>
            <person name="Arlian L.G."/>
        </authorList>
    </citation>
    <scope>NUCLEOTIDE SEQUENCE [LARGE SCALE GENOMIC DNA]</scope>
    <source>
        <strain evidence="7">Arlian Lab</strain>
    </source>
</reference>
<feature type="compositionally biased region" description="Polar residues" evidence="4">
    <location>
        <begin position="44"/>
        <end position="58"/>
    </location>
</feature>
<keyword evidence="1 3" id="KW-0175">Coiled coil</keyword>
<dbReference type="PANTHER" id="PTHR14430">
    <property type="entry name" value="RABIN3-RELATED"/>
    <property type="match status" value="1"/>
</dbReference>
<evidence type="ECO:0000313" key="7">
    <source>
        <dbReference type="EMBL" id="KPM06887.1"/>
    </source>
</evidence>